<organism evidence="1 2">
    <name type="scientific">Nitrosococcus halophilus (strain Nc4)</name>
    <dbReference type="NCBI Taxonomy" id="472759"/>
    <lineage>
        <taxon>Bacteria</taxon>
        <taxon>Pseudomonadati</taxon>
        <taxon>Pseudomonadota</taxon>
        <taxon>Gammaproteobacteria</taxon>
        <taxon>Chromatiales</taxon>
        <taxon>Chromatiaceae</taxon>
        <taxon>Nitrosococcus</taxon>
    </lineage>
</organism>
<gene>
    <name evidence="1" type="ordered locus">Nhal_0801</name>
</gene>
<accession>D5BXM2</accession>
<evidence type="ECO:0000313" key="2">
    <source>
        <dbReference type="Proteomes" id="UP000001844"/>
    </source>
</evidence>
<dbReference type="SUPFAM" id="SSF54786">
    <property type="entry name" value="YcfA/nrd intein domain"/>
    <property type="match status" value="1"/>
</dbReference>
<dbReference type="KEGG" id="nhl:Nhal_0801"/>
<name>D5BXM2_NITHN</name>
<sequence length="52" mass="5961">MPVFGSIKRRELIYYLRQLGFEGPYSGGRHQFMIRGSVTIRVPNPHQGDIGK</sequence>
<proteinExistence type="predicted"/>
<keyword evidence="2" id="KW-1185">Reference proteome</keyword>
<reference evidence="2" key="1">
    <citation type="submission" date="2010-04" db="EMBL/GenBank/DDBJ databases">
        <title>Complete genome sequence of Nitrosococcus halophilus Nc4, a salt-adapted, aerobic obligate ammonia-oxidizing sulfur purple bacterium.</title>
        <authorList>
            <consortium name="US DOE Joint Genome Institute"/>
            <person name="Campbell M.A."/>
            <person name="Malfatti S.A."/>
            <person name="Chain P.S.G."/>
            <person name="Heidelberg J.F."/>
            <person name="Ward B.B."/>
            <person name="Klotz M.G."/>
        </authorList>
    </citation>
    <scope>NUCLEOTIDE SEQUENCE [LARGE SCALE GENOMIC DNA]</scope>
    <source>
        <strain evidence="2">Nc4</strain>
    </source>
</reference>
<dbReference type="EMBL" id="CP001798">
    <property type="protein sequence ID" value="ADE13980.1"/>
    <property type="molecule type" value="Genomic_DNA"/>
</dbReference>
<dbReference type="STRING" id="472759.Nhal_0801"/>
<dbReference type="AlphaFoldDB" id="D5BXM2"/>
<evidence type="ECO:0000313" key="1">
    <source>
        <dbReference type="EMBL" id="ADE13980.1"/>
    </source>
</evidence>
<dbReference type="Proteomes" id="UP000001844">
    <property type="component" value="Chromosome"/>
</dbReference>
<evidence type="ECO:0008006" key="3">
    <source>
        <dbReference type="Google" id="ProtNLM"/>
    </source>
</evidence>
<protein>
    <recommendedName>
        <fullName evidence="3">YcfA family protein</fullName>
    </recommendedName>
</protein>
<dbReference type="HOGENOM" id="CLU_164851_9_0_6"/>
<dbReference type="eggNOG" id="COG1724">
    <property type="taxonomic scope" value="Bacteria"/>
</dbReference>